<dbReference type="GO" id="GO:0005829">
    <property type="term" value="C:cytosol"/>
    <property type="evidence" value="ECO:0007669"/>
    <property type="project" value="TreeGrafter"/>
</dbReference>
<dbReference type="GO" id="GO:0006260">
    <property type="term" value="P:DNA replication"/>
    <property type="evidence" value="ECO:0007669"/>
    <property type="project" value="InterPro"/>
</dbReference>
<evidence type="ECO:0000313" key="3">
    <source>
        <dbReference type="Proteomes" id="UP000886829"/>
    </source>
</evidence>
<dbReference type="GO" id="GO:0003678">
    <property type="term" value="F:DNA helicase activity"/>
    <property type="evidence" value="ECO:0007669"/>
    <property type="project" value="InterPro"/>
</dbReference>
<reference evidence="2" key="1">
    <citation type="journal article" date="2021" name="PeerJ">
        <title>Extensive microbial diversity within the chicken gut microbiome revealed by metagenomics and culture.</title>
        <authorList>
            <person name="Gilroy R."/>
            <person name="Ravi A."/>
            <person name="Getino M."/>
            <person name="Pursley I."/>
            <person name="Horton D.L."/>
            <person name="Alikhan N.F."/>
            <person name="Baker D."/>
            <person name="Gharbi K."/>
            <person name="Hall N."/>
            <person name="Watson M."/>
            <person name="Adriaenssens E.M."/>
            <person name="Foster-Nyarko E."/>
            <person name="Jarju S."/>
            <person name="Secka A."/>
            <person name="Antonio M."/>
            <person name="Oren A."/>
            <person name="Chaudhuri R.R."/>
            <person name="La Ragione R."/>
            <person name="Hildebrand F."/>
            <person name="Pallen M.J."/>
        </authorList>
    </citation>
    <scope>NUCLEOTIDE SEQUENCE</scope>
    <source>
        <strain evidence="2">USASDec5-558</strain>
    </source>
</reference>
<gene>
    <name evidence="2" type="ORF">H9850_01315</name>
</gene>
<feature type="domain" description="SF4 helicase" evidence="1">
    <location>
        <begin position="211"/>
        <end position="493"/>
    </location>
</feature>
<keyword evidence="2" id="KW-0347">Helicase</keyword>
<dbReference type="AlphaFoldDB" id="A0A9D2B0N1"/>
<name>A0A9D2B0N1_9GAMM</name>
<dbReference type="EMBL" id="DXEV01000028">
    <property type="protein sequence ID" value="HIX56096.1"/>
    <property type="molecule type" value="Genomic_DNA"/>
</dbReference>
<dbReference type="Proteomes" id="UP000886829">
    <property type="component" value="Unassembled WGS sequence"/>
</dbReference>
<dbReference type="CDD" id="cd00984">
    <property type="entry name" value="DnaB_C"/>
    <property type="match status" value="1"/>
</dbReference>
<dbReference type="InterPro" id="IPR027417">
    <property type="entry name" value="P-loop_NTPase"/>
</dbReference>
<dbReference type="SUPFAM" id="SSF52540">
    <property type="entry name" value="P-loop containing nucleoside triphosphate hydrolases"/>
    <property type="match status" value="1"/>
</dbReference>
<evidence type="ECO:0000313" key="2">
    <source>
        <dbReference type="EMBL" id="HIX56096.1"/>
    </source>
</evidence>
<comment type="caution">
    <text evidence="2">The sequence shown here is derived from an EMBL/GenBank/DDBJ whole genome shotgun (WGS) entry which is preliminary data.</text>
</comment>
<proteinExistence type="predicted"/>
<protein>
    <submittedName>
        <fullName evidence="2">DnaB-like helicase C-terminal domain-containing protein</fullName>
    </submittedName>
</protein>
<dbReference type="Gene3D" id="3.40.50.300">
    <property type="entry name" value="P-loop containing nucleotide triphosphate hydrolases"/>
    <property type="match status" value="1"/>
</dbReference>
<reference evidence="2" key="2">
    <citation type="submission" date="2021-04" db="EMBL/GenBank/DDBJ databases">
        <authorList>
            <person name="Gilroy R."/>
        </authorList>
    </citation>
    <scope>NUCLEOTIDE SEQUENCE</scope>
    <source>
        <strain evidence="2">USASDec5-558</strain>
    </source>
</reference>
<dbReference type="PANTHER" id="PTHR30153">
    <property type="entry name" value="REPLICATIVE DNA HELICASE DNAB"/>
    <property type="match status" value="1"/>
</dbReference>
<accession>A0A9D2B0N1</accession>
<sequence>MEGLRIPCLARPNYLNPNLARSNGQESDPEALLLVWLINRPSEVKAFDQALHHLSSDDFRYGDTAIIFDITMGILDSMGAFSADATSALPNNAVYPQLLERCAQGNNTSMANVINMLVAAANQSVTSPAVITSWIDMILQRGCWDRMQEIARYLLNVSACPLNFKFTDVVAKAVVSLNETAQRCVLQCDSSQNLVDICMRCLQDIEERAINNEPQRGLLTGFNELDQKLNGLHAGKLYILAARPAVGKTAFALNVIENIASSHAITKPILFFSLEMSNEEIGFRTLSTMMRASTGDIEYCRLSSEQKQQGYERLHNLEYSSFNKDGSRNICRVLVDDNGGLSPNLLATKVRHIADEYGGVALIVIDYLQLMINDSMNFGGNRNLELANISRQLKLMAKEYSCPVLAQSQLNRQIENRDNQAPMLSDLRDSGAIEQDADAVMFLSKPKEHKDGEQEEIEGRLLNLAKNRSGPVGTINLNFRGAWTLFTESSADRKGAYLLSKYASKAK</sequence>
<keyword evidence="2" id="KW-0067">ATP-binding</keyword>
<evidence type="ECO:0000259" key="1">
    <source>
        <dbReference type="PROSITE" id="PS51199"/>
    </source>
</evidence>
<keyword evidence="2" id="KW-0547">Nucleotide-binding</keyword>
<keyword evidence="2" id="KW-0378">Hydrolase</keyword>
<dbReference type="PANTHER" id="PTHR30153:SF2">
    <property type="entry name" value="REPLICATIVE DNA HELICASE"/>
    <property type="match status" value="1"/>
</dbReference>
<dbReference type="Pfam" id="PF03796">
    <property type="entry name" value="DnaB_C"/>
    <property type="match status" value="1"/>
</dbReference>
<dbReference type="PROSITE" id="PS51199">
    <property type="entry name" value="SF4_HELICASE"/>
    <property type="match status" value="1"/>
</dbReference>
<dbReference type="InterPro" id="IPR007694">
    <property type="entry name" value="DNA_helicase_DnaB-like_C"/>
</dbReference>
<organism evidence="2 3">
    <name type="scientific">Candidatus Anaerobiospirillum pullistercoris</name>
    <dbReference type="NCBI Taxonomy" id="2838452"/>
    <lineage>
        <taxon>Bacteria</taxon>
        <taxon>Pseudomonadati</taxon>
        <taxon>Pseudomonadota</taxon>
        <taxon>Gammaproteobacteria</taxon>
        <taxon>Aeromonadales</taxon>
        <taxon>Succinivibrionaceae</taxon>
        <taxon>Anaerobiospirillum</taxon>
    </lineage>
</organism>
<dbReference type="GO" id="GO:0005524">
    <property type="term" value="F:ATP binding"/>
    <property type="evidence" value="ECO:0007669"/>
    <property type="project" value="InterPro"/>
</dbReference>